<dbReference type="SMART" id="SM00347">
    <property type="entry name" value="HTH_MARR"/>
    <property type="match status" value="1"/>
</dbReference>
<sequence>MKAPGTVDRPNDAVTWRLPRQQQTNLMTGKSPTKALSVPKATPATAARQRAPSARRKAAARPRLTYLIGSLDRILRRKMTDALAPLGLTLAQFTALSVLEARGEASNAQLAERSFITPQSANEVMSVMASRNWITREPDPNHGRIVVLRLTDEGREVLHRCMATVHVLEAQMLSGIEPRDALAAQGMLELFVRNLRG</sequence>
<accession>A0A1H7ASA8</accession>
<dbReference type="Pfam" id="PF12802">
    <property type="entry name" value="MarR_2"/>
    <property type="match status" value="1"/>
</dbReference>
<reference evidence="4" key="1">
    <citation type="submission" date="2016-10" db="EMBL/GenBank/DDBJ databases">
        <authorList>
            <person name="Varghese N."/>
            <person name="Submissions S."/>
        </authorList>
    </citation>
    <scope>NUCLEOTIDE SEQUENCE [LARGE SCALE GENOMIC DNA]</scope>
    <source>
        <strain evidence="4">LMG 26031</strain>
    </source>
</reference>
<dbReference type="InterPro" id="IPR036390">
    <property type="entry name" value="WH_DNA-bd_sf"/>
</dbReference>
<gene>
    <name evidence="3" type="ORF">SAMN05192539_101596</name>
</gene>
<feature type="compositionally biased region" description="Polar residues" evidence="1">
    <location>
        <begin position="20"/>
        <end position="31"/>
    </location>
</feature>
<dbReference type="GO" id="GO:0003700">
    <property type="term" value="F:DNA-binding transcription factor activity"/>
    <property type="evidence" value="ECO:0007669"/>
    <property type="project" value="InterPro"/>
</dbReference>
<evidence type="ECO:0000313" key="3">
    <source>
        <dbReference type="EMBL" id="SEJ67524.1"/>
    </source>
</evidence>
<dbReference type="InterPro" id="IPR039422">
    <property type="entry name" value="MarR/SlyA-like"/>
</dbReference>
<dbReference type="InterPro" id="IPR000835">
    <property type="entry name" value="HTH_MarR-typ"/>
</dbReference>
<evidence type="ECO:0000259" key="2">
    <source>
        <dbReference type="PROSITE" id="PS50995"/>
    </source>
</evidence>
<proteinExistence type="predicted"/>
<dbReference type="PANTHER" id="PTHR33164">
    <property type="entry name" value="TRANSCRIPTIONAL REGULATOR, MARR FAMILY"/>
    <property type="match status" value="1"/>
</dbReference>
<organism evidence="3 4">
    <name type="scientific">Paraburkholderia diazotrophica</name>
    <dbReference type="NCBI Taxonomy" id="667676"/>
    <lineage>
        <taxon>Bacteria</taxon>
        <taxon>Pseudomonadati</taxon>
        <taxon>Pseudomonadota</taxon>
        <taxon>Betaproteobacteria</taxon>
        <taxon>Burkholderiales</taxon>
        <taxon>Burkholderiaceae</taxon>
        <taxon>Paraburkholderia</taxon>
    </lineage>
</organism>
<protein>
    <submittedName>
        <fullName evidence="3">DNA-binding transcriptional regulator, MarR family</fullName>
    </submittedName>
</protein>
<keyword evidence="4" id="KW-1185">Reference proteome</keyword>
<keyword evidence="3" id="KW-0238">DNA-binding</keyword>
<dbReference type="SUPFAM" id="SSF46785">
    <property type="entry name" value="Winged helix' DNA-binding domain"/>
    <property type="match status" value="1"/>
</dbReference>
<feature type="compositionally biased region" description="Low complexity" evidence="1">
    <location>
        <begin position="39"/>
        <end position="52"/>
    </location>
</feature>
<name>A0A1H7ASA8_9BURK</name>
<evidence type="ECO:0000313" key="4">
    <source>
        <dbReference type="Proteomes" id="UP000198866"/>
    </source>
</evidence>
<dbReference type="GO" id="GO:0003677">
    <property type="term" value="F:DNA binding"/>
    <property type="evidence" value="ECO:0007669"/>
    <property type="project" value="UniProtKB-KW"/>
</dbReference>
<dbReference type="GO" id="GO:0006950">
    <property type="term" value="P:response to stress"/>
    <property type="evidence" value="ECO:0007669"/>
    <property type="project" value="TreeGrafter"/>
</dbReference>
<dbReference type="STRING" id="667676.SAMN05192539_101596"/>
<dbReference type="Proteomes" id="UP000198866">
    <property type="component" value="Unassembled WGS sequence"/>
</dbReference>
<dbReference type="PANTHER" id="PTHR33164:SF43">
    <property type="entry name" value="HTH-TYPE TRANSCRIPTIONAL REPRESSOR YETL"/>
    <property type="match status" value="1"/>
</dbReference>
<dbReference type="Gene3D" id="1.10.10.10">
    <property type="entry name" value="Winged helix-like DNA-binding domain superfamily/Winged helix DNA-binding domain"/>
    <property type="match status" value="1"/>
</dbReference>
<dbReference type="InterPro" id="IPR036388">
    <property type="entry name" value="WH-like_DNA-bd_sf"/>
</dbReference>
<feature type="region of interest" description="Disordered" evidence="1">
    <location>
        <begin position="18"/>
        <end position="58"/>
    </location>
</feature>
<dbReference type="EMBL" id="FNYE01000015">
    <property type="protein sequence ID" value="SEJ67524.1"/>
    <property type="molecule type" value="Genomic_DNA"/>
</dbReference>
<feature type="domain" description="HTH marR-type" evidence="2">
    <location>
        <begin position="61"/>
        <end position="196"/>
    </location>
</feature>
<dbReference type="PROSITE" id="PS50995">
    <property type="entry name" value="HTH_MARR_2"/>
    <property type="match status" value="1"/>
</dbReference>
<evidence type="ECO:0000256" key="1">
    <source>
        <dbReference type="SAM" id="MobiDB-lite"/>
    </source>
</evidence>
<dbReference type="AlphaFoldDB" id="A0A1H7ASA8"/>